<dbReference type="Gene3D" id="1.20.120.520">
    <property type="entry name" value="nmb1532 protein domain like"/>
    <property type="match status" value="1"/>
</dbReference>
<sequence length="164" mass="17907">MWLREELARIREDLAAAEPRGPRDTRGARQLRAHCLAFCSALSRHHTDEDDGTFPALAARHPGLRPVLELLRQDHEVVSGILRSVEDLLANADAAGLPGVLRELDGLSALLESHFTYEEKRIVTALNAPAAPDRDDGRLTWSRSRAAATAASGRPPRAVPRSPS</sequence>
<organism evidence="3 4">
    <name type="scientific">Streptomyces scopuliridis RB72</name>
    <dbReference type="NCBI Taxonomy" id="1440053"/>
    <lineage>
        <taxon>Bacteria</taxon>
        <taxon>Bacillati</taxon>
        <taxon>Actinomycetota</taxon>
        <taxon>Actinomycetes</taxon>
        <taxon>Kitasatosporales</taxon>
        <taxon>Streptomycetaceae</taxon>
        <taxon>Streptomyces</taxon>
    </lineage>
</organism>
<accession>A0A2T7T9W7</accession>
<dbReference type="InterPro" id="IPR012312">
    <property type="entry name" value="Hemerythrin-like"/>
</dbReference>
<proteinExistence type="predicted"/>
<evidence type="ECO:0000313" key="3">
    <source>
        <dbReference type="EMBL" id="PVE11964.1"/>
    </source>
</evidence>
<feature type="compositionally biased region" description="Low complexity" evidence="1">
    <location>
        <begin position="142"/>
        <end position="156"/>
    </location>
</feature>
<dbReference type="EMBL" id="AZSP01000124">
    <property type="protein sequence ID" value="PVE11964.1"/>
    <property type="molecule type" value="Genomic_DNA"/>
</dbReference>
<protein>
    <submittedName>
        <fullName evidence="3">Cation-binding protein</fullName>
    </submittedName>
</protein>
<feature type="region of interest" description="Disordered" evidence="1">
    <location>
        <begin position="130"/>
        <end position="164"/>
    </location>
</feature>
<dbReference type="Pfam" id="PF01814">
    <property type="entry name" value="Hemerythrin"/>
    <property type="match status" value="1"/>
</dbReference>
<comment type="caution">
    <text evidence="3">The sequence shown here is derived from an EMBL/GenBank/DDBJ whole genome shotgun (WGS) entry which is preliminary data.</text>
</comment>
<dbReference type="Proteomes" id="UP000245992">
    <property type="component" value="Unassembled WGS sequence"/>
</dbReference>
<evidence type="ECO:0000313" key="4">
    <source>
        <dbReference type="Proteomes" id="UP000245992"/>
    </source>
</evidence>
<reference evidence="3 4" key="1">
    <citation type="submission" date="2013-12" db="EMBL/GenBank/DDBJ databases">
        <title>Annotated genome of Streptomyces scopuliridis.</title>
        <authorList>
            <person name="Olson J.B."/>
        </authorList>
    </citation>
    <scope>NUCLEOTIDE SEQUENCE [LARGE SCALE GENOMIC DNA]</scope>
    <source>
        <strain evidence="3 4">RB72</strain>
    </source>
</reference>
<name>A0A2T7T9W7_9ACTN</name>
<evidence type="ECO:0000256" key="1">
    <source>
        <dbReference type="SAM" id="MobiDB-lite"/>
    </source>
</evidence>
<feature type="domain" description="Hemerythrin-like" evidence="2">
    <location>
        <begin position="3"/>
        <end position="125"/>
    </location>
</feature>
<dbReference type="AlphaFoldDB" id="A0A2T7T9W7"/>
<gene>
    <name evidence="3" type="ORF">Y717_07055</name>
</gene>
<keyword evidence="4" id="KW-1185">Reference proteome</keyword>
<dbReference type="STRING" id="1440053.GCA_000718095_03592"/>
<evidence type="ECO:0000259" key="2">
    <source>
        <dbReference type="Pfam" id="PF01814"/>
    </source>
</evidence>